<dbReference type="AlphaFoldDB" id="A0A2N1JH99"/>
<dbReference type="OrthoDB" id="269151at2759"/>
<feature type="compositionally biased region" description="Low complexity" evidence="3">
    <location>
        <begin position="571"/>
        <end position="611"/>
    </location>
</feature>
<dbReference type="STRING" id="2020962.A0A2N1JH99"/>
<keyword evidence="4" id="KW-1133">Transmembrane helix</keyword>
<evidence type="ECO:0000256" key="2">
    <source>
        <dbReference type="ARBA" id="ARBA00023134"/>
    </source>
</evidence>
<accession>A0A2N1JH99</accession>
<dbReference type="EMBL" id="KZ454987">
    <property type="protein sequence ID" value="PKI85918.1"/>
    <property type="molecule type" value="Genomic_DNA"/>
</dbReference>
<dbReference type="InterPro" id="IPR023179">
    <property type="entry name" value="GTP-bd_ortho_bundle_sf"/>
</dbReference>
<feature type="compositionally biased region" description="Polar residues" evidence="3">
    <location>
        <begin position="612"/>
        <end position="629"/>
    </location>
</feature>
<dbReference type="GO" id="GO:0003924">
    <property type="term" value="F:GTPase activity"/>
    <property type="evidence" value="ECO:0007669"/>
    <property type="project" value="TreeGrafter"/>
</dbReference>
<protein>
    <submittedName>
        <fullName evidence="6">Mtg1p</fullName>
    </submittedName>
</protein>
<feature type="region of interest" description="Disordered" evidence="3">
    <location>
        <begin position="226"/>
        <end position="245"/>
    </location>
</feature>
<reference evidence="6 7" key="1">
    <citation type="submission" date="2017-10" db="EMBL/GenBank/DDBJ databases">
        <title>A novel species of cold-tolerant Malassezia isolated from bats.</title>
        <authorList>
            <person name="Lorch J.M."/>
            <person name="Palmer J.M."/>
            <person name="Vanderwolf K.J."/>
            <person name="Schmidt K.Z."/>
            <person name="Verant M.L."/>
            <person name="Weller T.J."/>
            <person name="Blehert D.S."/>
        </authorList>
    </citation>
    <scope>NUCLEOTIDE SEQUENCE [LARGE SCALE GENOMIC DNA]</scope>
    <source>
        <strain evidence="6 7">NWHC:44797-103</strain>
    </source>
</reference>
<name>A0A2N1JH99_9BASI</name>
<dbReference type="GO" id="GO:0005739">
    <property type="term" value="C:mitochondrion"/>
    <property type="evidence" value="ECO:0007669"/>
    <property type="project" value="TreeGrafter"/>
</dbReference>
<keyword evidence="4" id="KW-0472">Membrane</keyword>
<keyword evidence="4" id="KW-0812">Transmembrane</keyword>
<dbReference type="Pfam" id="PF01926">
    <property type="entry name" value="MMR_HSR1"/>
    <property type="match status" value="1"/>
</dbReference>
<proteinExistence type="predicted"/>
<dbReference type="Gene3D" id="3.40.50.300">
    <property type="entry name" value="P-loop containing nucleotide triphosphate hydrolases"/>
    <property type="match status" value="1"/>
</dbReference>
<dbReference type="Gene3D" id="1.10.1580.10">
    <property type="match status" value="1"/>
</dbReference>
<dbReference type="Proteomes" id="UP000232875">
    <property type="component" value="Unassembled WGS sequence"/>
</dbReference>
<dbReference type="GO" id="GO:0032543">
    <property type="term" value="P:mitochondrial translation"/>
    <property type="evidence" value="ECO:0007669"/>
    <property type="project" value="TreeGrafter"/>
</dbReference>
<evidence type="ECO:0000313" key="7">
    <source>
        <dbReference type="Proteomes" id="UP000232875"/>
    </source>
</evidence>
<dbReference type="PANTHER" id="PTHR45782:SF4">
    <property type="entry name" value="MITOCHONDRIAL RIBOSOME-ASSOCIATED GTPASE 1"/>
    <property type="match status" value="1"/>
</dbReference>
<evidence type="ECO:0000259" key="5">
    <source>
        <dbReference type="Pfam" id="PF01926"/>
    </source>
</evidence>
<feature type="compositionally biased region" description="Polar residues" evidence="3">
    <location>
        <begin position="553"/>
        <end position="570"/>
    </location>
</feature>
<feature type="domain" description="G" evidence="5">
    <location>
        <begin position="204"/>
        <end position="308"/>
    </location>
</feature>
<feature type="compositionally biased region" description="Polar residues" evidence="3">
    <location>
        <begin position="525"/>
        <end position="536"/>
    </location>
</feature>
<keyword evidence="1" id="KW-0547">Nucleotide-binding</keyword>
<dbReference type="GO" id="GO:0005525">
    <property type="term" value="F:GTP binding"/>
    <property type="evidence" value="ECO:0007669"/>
    <property type="project" value="UniProtKB-KW"/>
</dbReference>
<evidence type="ECO:0000256" key="4">
    <source>
        <dbReference type="SAM" id="Phobius"/>
    </source>
</evidence>
<gene>
    <name evidence="6" type="primary">MTG1</name>
    <name evidence="6" type="ORF">MVES_000189</name>
</gene>
<keyword evidence="2" id="KW-0342">GTP-binding</keyword>
<organism evidence="6 7">
    <name type="scientific">Malassezia vespertilionis</name>
    <dbReference type="NCBI Taxonomy" id="2020962"/>
    <lineage>
        <taxon>Eukaryota</taxon>
        <taxon>Fungi</taxon>
        <taxon>Dikarya</taxon>
        <taxon>Basidiomycota</taxon>
        <taxon>Ustilaginomycotina</taxon>
        <taxon>Malasseziomycetes</taxon>
        <taxon>Malasseziales</taxon>
        <taxon>Malasseziaceae</taxon>
        <taxon>Malassezia</taxon>
    </lineage>
</organism>
<evidence type="ECO:0000256" key="1">
    <source>
        <dbReference type="ARBA" id="ARBA00022741"/>
    </source>
</evidence>
<evidence type="ECO:0000313" key="6">
    <source>
        <dbReference type="EMBL" id="PKI85918.1"/>
    </source>
</evidence>
<evidence type="ECO:0000256" key="3">
    <source>
        <dbReference type="SAM" id="MobiDB-lite"/>
    </source>
</evidence>
<feature type="transmembrane region" description="Helical" evidence="4">
    <location>
        <begin position="664"/>
        <end position="688"/>
    </location>
</feature>
<feature type="region of interest" description="Disordered" evidence="3">
    <location>
        <begin position="502"/>
        <end position="658"/>
    </location>
</feature>
<dbReference type="InterPro" id="IPR027417">
    <property type="entry name" value="P-loop_NTPase"/>
</dbReference>
<dbReference type="SUPFAM" id="SSF52540">
    <property type="entry name" value="P-loop containing nucleoside triphosphate hydrolases"/>
    <property type="match status" value="2"/>
</dbReference>
<dbReference type="InterPro" id="IPR006073">
    <property type="entry name" value="GTP-bd"/>
</dbReference>
<dbReference type="PANTHER" id="PTHR45782">
    <property type="entry name" value="MITOCHONDRIAL RIBOSOME-ASSOCIATED GTPASE 1"/>
    <property type="match status" value="1"/>
</dbReference>
<keyword evidence="7" id="KW-1185">Reference proteome</keyword>
<feature type="compositionally biased region" description="Low complexity" evidence="3">
    <location>
        <begin position="630"/>
        <end position="643"/>
    </location>
</feature>
<sequence length="882" mass="95384">MPRIAPGARVAAKAAEQALAPSPATAFSPRTSFAYPATVPSWYIGHMHRAMRSIPSLLARTPPPLVVEVRDARLPLTSINPVFESLLQSAPSAQERVRISPGKRVPGWAARRLVVYAKRDLIDPHIAKPFCDALETYGHGQHAMFVDTRMKKDVERVYKWVCERAALLGHAAARAASRVGQLYRRSRLSGAARYTPTPETGVRLLVVGMPNVGKSSLLNALRHVGTGKGSAASTHPHPGHTRKVTGTVRITPAPPSLSEYERSGAPVDMKALVEQQAKQAPAVYVYDTPGIMVPHLGNSEDGGPERALKLAIAGCMKQSLFDPQTLADYLLFRMNQRYMYAAREHATRQWPPYAALLRPPYLTDTLNDFLSSVAERAPGARQKGGDVNLRLAAEYVIEQFRRGQLGDRELDLELDEGDLRVPRTEKVHARVRTFMEQQESMTEKCVLGVAVCAAHYAPPTAPTPAHAHHMKRVARHPILHRRENLLQDGADFLSSLVGGEFTSLPINRPAPERSNAGVGGEFTSMRDTQPGDSGHSTRTHSAHTSEMEGGANSRRSTSFDTESTQTRTGDSASSTQRSTSQQTSSTEETRSSSTRSSTSSTRQGASSSRATPTSEPSSTGAVATVTRSDSPISVVESSVTESPPTNPQEANADKQDNGTDHTGLIVGVCVGGGVVLLALILFILFKVFGWDIKRMFHKNDEIRWPEIQQESTAPAIAPLPARRTGGAGFEMGRDSDEDDAMSPFHDQHVPMPDPSIKAASSFNNGSMYNVPATAMALQPVSYLAPSEYVHNVAPVAPMAHNEGEYNVAGMGSGTGVFSAHHEPSRQQPTSALVPAPVSLGAPHTLTDDAEYGQYHIPAPDAEPRDLYSGMSPYDADAYHYGP</sequence>